<evidence type="ECO:0000256" key="4">
    <source>
        <dbReference type="ARBA" id="ARBA00022500"/>
    </source>
</evidence>
<dbReference type="FunFam" id="2.40.50.180:FF:000002">
    <property type="entry name" value="Chemotaxis protein CheW"/>
    <property type="match status" value="1"/>
</dbReference>
<proteinExistence type="predicted"/>
<keyword evidence="7" id="KW-1185">Reference proteome</keyword>
<gene>
    <name evidence="6" type="ORF">SAMN04490178_102105</name>
</gene>
<reference evidence="6 7" key="1">
    <citation type="submission" date="2016-10" db="EMBL/GenBank/DDBJ databases">
        <authorList>
            <person name="de Groot N.N."/>
        </authorList>
    </citation>
    <scope>NUCLEOTIDE SEQUENCE [LARGE SCALE GENOMIC DNA]</scope>
    <source>
        <strain evidence="6 7">DSM 13305</strain>
    </source>
</reference>
<dbReference type="PROSITE" id="PS50851">
    <property type="entry name" value="CHEW"/>
    <property type="match status" value="1"/>
</dbReference>
<evidence type="ECO:0000259" key="5">
    <source>
        <dbReference type="PROSITE" id="PS50851"/>
    </source>
</evidence>
<dbReference type="InterPro" id="IPR039315">
    <property type="entry name" value="CheW"/>
</dbReference>
<dbReference type="EMBL" id="FODY01000002">
    <property type="protein sequence ID" value="SEO46226.1"/>
    <property type="molecule type" value="Genomic_DNA"/>
</dbReference>
<dbReference type="OrthoDB" id="9794382at2"/>
<dbReference type="RefSeq" id="WP_091743821.1">
    <property type="nucleotide sequence ID" value="NZ_FODY01000002.1"/>
</dbReference>
<dbReference type="SUPFAM" id="SSF50341">
    <property type="entry name" value="CheW-like"/>
    <property type="match status" value="1"/>
</dbReference>
<dbReference type="PANTHER" id="PTHR22617">
    <property type="entry name" value="CHEMOTAXIS SENSOR HISTIDINE KINASE-RELATED"/>
    <property type="match status" value="1"/>
</dbReference>
<dbReference type="Gene3D" id="2.40.50.180">
    <property type="entry name" value="CheA-289, Domain 4"/>
    <property type="match status" value="1"/>
</dbReference>
<dbReference type="GO" id="GO:0005829">
    <property type="term" value="C:cytosol"/>
    <property type="evidence" value="ECO:0007669"/>
    <property type="project" value="TreeGrafter"/>
</dbReference>
<dbReference type="Proteomes" id="UP000198847">
    <property type="component" value="Unassembled WGS sequence"/>
</dbReference>
<dbReference type="GO" id="GO:0007165">
    <property type="term" value="P:signal transduction"/>
    <property type="evidence" value="ECO:0007669"/>
    <property type="project" value="InterPro"/>
</dbReference>
<dbReference type="GO" id="GO:0006935">
    <property type="term" value="P:chemotaxis"/>
    <property type="evidence" value="ECO:0007669"/>
    <property type="project" value="UniProtKB-KW"/>
</dbReference>
<comment type="subcellular location">
    <subcellularLocation>
        <location evidence="1">Cytoplasm</location>
    </subcellularLocation>
</comment>
<keyword evidence="3" id="KW-0963">Cytoplasm</keyword>
<accession>A0A1H8PWP6</accession>
<keyword evidence="4" id="KW-0145">Chemotaxis</keyword>
<dbReference type="STRING" id="112903.SAMN04490178_102105"/>
<sequence length="161" mass="18432">MNDSVENIKDLHELQLVVFRLAREEYGLPITRVQEINRLVPITKLPQTPPFMEGIINLRGRIIPVIDLRKRFQLEVTEHTDNTRIIIVEVNGQTIGVIVDAVNEVVRLEQEQIEPPPPSFVLDAQYIHGVGKVDGRLLILLNINAVLSSQEEIELKEFNRE</sequence>
<evidence type="ECO:0000313" key="7">
    <source>
        <dbReference type="Proteomes" id="UP000198847"/>
    </source>
</evidence>
<dbReference type="InterPro" id="IPR002545">
    <property type="entry name" value="CheW-lke_dom"/>
</dbReference>
<organism evidence="6 7">
    <name type="scientific">Propionispora vibrioides</name>
    <dbReference type="NCBI Taxonomy" id="112903"/>
    <lineage>
        <taxon>Bacteria</taxon>
        <taxon>Bacillati</taxon>
        <taxon>Bacillota</taxon>
        <taxon>Negativicutes</taxon>
        <taxon>Selenomonadales</taxon>
        <taxon>Sporomusaceae</taxon>
        <taxon>Propionispora</taxon>
    </lineage>
</organism>
<feature type="domain" description="CheW-like" evidence="5">
    <location>
        <begin position="13"/>
        <end position="152"/>
    </location>
</feature>
<evidence type="ECO:0000256" key="3">
    <source>
        <dbReference type="ARBA" id="ARBA00022490"/>
    </source>
</evidence>
<dbReference type="Pfam" id="PF01584">
    <property type="entry name" value="CheW"/>
    <property type="match status" value="1"/>
</dbReference>
<dbReference type="SMART" id="SM00260">
    <property type="entry name" value="CheW"/>
    <property type="match status" value="1"/>
</dbReference>
<evidence type="ECO:0000256" key="2">
    <source>
        <dbReference type="ARBA" id="ARBA00021483"/>
    </source>
</evidence>
<protein>
    <recommendedName>
        <fullName evidence="2">Chemotaxis protein CheW</fullName>
    </recommendedName>
</protein>
<evidence type="ECO:0000256" key="1">
    <source>
        <dbReference type="ARBA" id="ARBA00004496"/>
    </source>
</evidence>
<dbReference type="PANTHER" id="PTHR22617:SF23">
    <property type="entry name" value="CHEMOTAXIS PROTEIN CHEW"/>
    <property type="match status" value="1"/>
</dbReference>
<dbReference type="Gene3D" id="2.30.30.40">
    <property type="entry name" value="SH3 Domains"/>
    <property type="match status" value="1"/>
</dbReference>
<dbReference type="AlphaFoldDB" id="A0A1H8PWP6"/>
<dbReference type="CDD" id="cd00732">
    <property type="entry name" value="CheW"/>
    <property type="match status" value="1"/>
</dbReference>
<name>A0A1H8PWP6_9FIRM</name>
<dbReference type="InterPro" id="IPR036061">
    <property type="entry name" value="CheW-like_dom_sf"/>
</dbReference>
<evidence type="ECO:0000313" key="6">
    <source>
        <dbReference type="EMBL" id="SEO46226.1"/>
    </source>
</evidence>